<name>A0A1I1V5S2_9BACT</name>
<dbReference type="EMBL" id="FOMX01000004">
    <property type="protein sequence ID" value="SFD78239.1"/>
    <property type="molecule type" value="Genomic_DNA"/>
</dbReference>
<keyword evidence="3" id="KW-1185">Reference proteome</keyword>
<gene>
    <name evidence="2" type="ORF">SAMN02745121_01564</name>
</gene>
<protein>
    <submittedName>
        <fullName evidence="2">Uncharacterized protein</fullName>
    </submittedName>
</protein>
<evidence type="ECO:0000256" key="1">
    <source>
        <dbReference type="SAM" id="MobiDB-lite"/>
    </source>
</evidence>
<reference evidence="3" key="1">
    <citation type="submission" date="2016-10" db="EMBL/GenBank/DDBJ databases">
        <authorList>
            <person name="Varghese N."/>
            <person name="Submissions S."/>
        </authorList>
    </citation>
    <scope>NUCLEOTIDE SEQUENCE [LARGE SCALE GENOMIC DNA]</scope>
    <source>
        <strain evidence="3">ATCC 25963</strain>
    </source>
</reference>
<dbReference type="SUPFAM" id="SSF50969">
    <property type="entry name" value="YVTN repeat-like/Quinoprotein amine dehydrogenase"/>
    <property type="match status" value="1"/>
</dbReference>
<sequence>MSRSTLLVSLVTAGCYADVEGQATALFPQGSDSGGASSWVTSTGVDASAASGLPATTSDPHPATPGSGEPWSTTTGEPVDEPPEILLFEIEPHVLHEAGAAEAFAVVSPNVTHLHLSVTTLEIEEKEFAPSEFTWSVDATSKANSNGTYELLLTAEDDKMQKDQASATLVVMLPDTGTQRCVFEEDIGSGWLTAVVYGDALVVAGALAAPSLEATVWRLDPDTCAPQFGSPWQISQWTELPEVQPPSQAVGLAVDAEGRTAIAANIGSGLARRPYIAVLSPEGSLEWERLGAVGQTYSGITASPDGFFVVGEALVNELPPRYDGFIEGFGDGGTMLWSATIAAPLPGDNWTDDLNIFDEHPRAVAWSEKLNVLVVVGERYIFSDNSEPPLRAFSVQYKLNNSLTDAWTSSGLDAAEDGLVAVTTCGEDMVASGWIQPGKTARSPAARWLDPTGDGDAKRRLDPLENTTFYGIACDRENKFTTAASTATSAAVVGFQSSDDPFLFKHDVADAGLQAADCDGRGFCAVAGLRGDRAWVRVHHP</sequence>
<organism evidence="2 3">
    <name type="scientific">Nannocystis exedens</name>
    <dbReference type="NCBI Taxonomy" id="54"/>
    <lineage>
        <taxon>Bacteria</taxon>
        <taxon>Pseudomonadati</taxon>
        <taxon>Myxococcota</taxon>
        <taxon>Polyangia</taxon>
        <taxon>Nannocystales</taxon>
        <taxon>Nannocystaceae</taxon>
        <taxon>Nannocystis</taxon>
    </lineage>
</organism>
<evidence type="ECO:0000313" key="3">
    <source>
        <dbReference type="Proteomes" id="UP000199400"/>
    </source>
</evidence>
<accession>A0A1I1V5S2</accession>
<dbReference type="AlphaFoldDB" id="A0A1I1V5S2"/>
<dbReference type="RefSeq" id="WP_143140318.1">
    <property type="nucleotide sequence ID" value="NZ_FOMX01000004.1"/>
</dbReference>
<proteinExistence type="predicted"/>
<evidence type="ECO:0000313" key="2">
    <source>
        <dbReference type="EMBL" id="SFD78239.1"/>
    </source>
</evidence>
<dbReference type="PROSITE" id="PS51257">
    <property type="entry name" value="PROKAR_LIPOPROTEIN"/>
    <property type="match status" value="1"/>
</dbReference>
<dbReference type="Proteomes" id="UP000199400">
    <property type="component" value="Unassembled WGS sequence"/>
</dbReference>
<feature type="region of interest" description="Disordered" evidence="1">
    <location>
        <begin position="48"/>
        <end position="80"/>
    </location>
</feature>
<dbReference type="InterPro" id="IPR011044">
    <property type="entry name" value="Quino_amine_DH_bsu"/>
</dbReference>